<sequence>MNYTIIGGGIHGITVAAHMIEQGIAHHELTIVDPNPSLGNHFIQQTSKLHMEYLRSPYVHHCHPEAFHLKQFAKQSHYENPTKGQYQRPRLDLFIAHMKQTIELFNLNQCHVHHKVTSIEYNDNRYVIQLDDHSIITTDVVILAIGSNVTKYMPISTQSLDNVFHVDDIHPNEQLDASHVIGCGISAAHVVCRIHKEDPIKTIHLWVNKPLACHAFDADPGWLGPKLMNHYLNQTVTKRLSLIKHSRYKGSMPKELYRQLHQLEKESRLIVHNTEIQNINNKYIYSNEEKIKYDKIICATGYISNVEHLTFLHALIKQQSLQLINGFPRTSVNLEWTDRLYVTGFLADIEVGPFARSIHGGRVAAKKICEDLIDKYSRTS</sequence>
<evidence type="ECO:0000259" key="1">
    <source>
        <dbReference type="Pfam" id="PF13454"/>
    </source>
</evidence>
<reference evidence="2 3" key="1">
    <citation type="submission" date="2018-11" db="EMBL/GenBank/DDBJ databases">
        <title>Genomic Encyclopedia of Type Strains, Phase IV (KMG-IV): sequencing the most valuable type-strain genomes for metagenomic binning, comparative biology and taxonomic classification.</title>
        <authorList>
            <person name="Goeker M."/>
        </authorList>
    </citation>
    <scope>NUCLEOTIDE SEQUENCE [LARGE SCALE GENOMIC DNA]</scope>
    <source>
        <strain evidence="2 3">DSM 29158</strain>
    </source>
</reference>
<comment type="caution">
    <text evidence="2">The sequence shown here is derived from an EMBL/GenBank/DDBJ whole genome shotgun (WGS) entry which is preliminary data.</text>
</comment>
<dbReference type="PANTHER" id="PTHR38663:SF1">
    <property type="entry name" value="L-ORNITHINE N(5)-MONOOXYGENASE"/>
    <property type="match status" value="1"/>
</dbReference>
<dbReference type="GO" id="GO:0004497">
    <property type="term" value="F:monooxygenase activity"/>
    <property type="evidence" value="ECO:0007669"/>
    <property type="project" value="UniProtKB-KW"/>
</dbReference>
<dbReference type="AlphaFoldDB" id="A0A3N5CAC6"/>
<keyword evidence="2" id="KW-0503">Monooxygenase</keyword>
<dbReference type="InterPro" id="IPR038732">
    <property type="entry name" value="HpyO/CreE_NAD-binding"/>
</dbReference>
<dbReference type="InterPro" id="IPR036188">
    <property type="entry name" value="FAD/NAD-bd_sf"/>
</dbReference>
<dbReference type="Gene3D" id="3.50.50.60">
    <property type="entry name" value="FAD/NAD(P)-binding domain"/>
    <property type="match status" value="1"/>
</dbReference>
<keyword evidence="3" id="KW-1185">Reference proteome</keyword>
<gene>
    <name evidence="2" type="ORF">EDD62_1326</name>
</gene>
<keyword evidence="2" id="KW-0560">Oxidoreductase</keyword>
<dbReference type="SUPFAM" id="SSF51905">
    <property type="entry name" value="FAD/NAD(P)-binding domain"/>
    <property type="match status" value="1"/>
</dbReference>
<dbReference type="EMBL" id="RKRK01000003">
    <property type="protein sequence ID" value="RPF56672.1"/>
    <property type="molecule type" value="Genomic_DNA"/>
</dbReference>
<dbReference type="Proteomes" id="UP000277108">
    <property type="component" value="Unassembled WGS sequence"/>
</dbReference>
<feature type="domain" description="FAD-dependent urate hydroxylase HpyO/Asp monooxygenase CreE-like FAD/NAD(P)-binding" evidence="1">
    <location>
        <begin position="5"/>
        <end position="147"/>
    </location>
</feature>
<organism evidence="2 3">
    <name type="scientific">Abyssicoccus albus</name>
    <dbReference type="NCBI Taxonomy" id="1817405"/>
    <lineage>
        <taxon>Bacteria</taxon>
        <taxon>Bacillati</taxon>
        <taxon>Bacillota</taxon>
        <taxon>Bacilli</taxon>
        <taxon>Bacillales</taxon>
        <taxon>Abyssicoccaceae</taxon>
    </lineage>
</organism>
<dbReference type="Pfam" id="PF13454">
    <property type="entry name" value="NAD_binding_9"/>
    <property type="match status" value="1"/>
</dbReference>
<accession>A0A3N5CAC6</accession>
<name>A0A3N5CAC6_9BACL</name>
<protein>
    <submittedName>
        <fullName evidence="2">NADPH-dependent L-lysine 6-monooxygenase-like protein</fullName>
    </submittedName>
</protein>
<evidence type="ECO:0000313" key="3">
    <source>
        <dbReference type="Proteomes" id="UP000277108"/>
    </source>
</evidence>
<evidence type="ECO:0000313" key="2">
    <source>
        <dbReference type="EMBL" id="RPF56672.1"/>
    </source>
</evidence>
<dbReference type="PANTHER" id="PTHR38663">
    <property type="match status" value="1"/>
</dbReference>
<proteinExistence type="predicted"/>
<dbReference type="RefSeq" id="WP_123808001.1">
    <property type="nucleotide sequence ID" value="NZ_RKRK01000003.1"/>
</dbReference>
<dbReference type="OrthoDB" id="370110at2"/>